<evidence type="ECO:0000313" key="2">
    <source>
        <dbReference type="EMBL" id="CAD8143910.1"/>
    </source>
</evidence>
<feature type="compositionally biased region" description="Low complexity" evidence="1">
    <location>
        <begin position="375"/>
        <end position="384"/>
    </location>
</feature>
<feature type="region of interest" description="Disordered" evidence="1">
    <location>
        <begin position="396"/>
        <end position="464"/>
    </location>
</feature>
<feature type="compositionally biased region" description="Basic and acidic residues" evidence="1">
    <location>
        <begin position="767"/>
        <end position="783"/>
    </location>
</feature>
<protein>
    <submittedName>
        <fullName evidence="2">Uncharacterized protein</fullName>
    </submittedName>
</protein>
<feature type="region of interest" description="Disordered" evidence="1">
    <location>
        <begin position="476"/>
        <end position="552"/>
    </location>
</feature>
<dbReference type="Proteomes" id="UP000683925">
    <property type="component" value="Unassembled WGS sequence"/>
</dbReference>
<feature type="region of interest" description="Disordered" evidence="1">
    <location>
        <begin position="244"/>
        <end position="270"/>
    </location>
</feature>
<feature type="region of interest" description="Disordered" evidence="1">
    <location>
        <begin position="900"/>
        <end position="920"/>
    </location>
</feature>
<dbReference type="AlphaFoldDB" id="A0A8S1SV65"/>
<dbReference type="OrthoDB" id="299884at2759"/>
<feature type="compositionally biased region" description="Basic residues" evidence="1">
    <location>
        <begin position="683"/>
        <end position="695"/>
    </location>
</feature>
<feature type="compositionally biased region" description="Polar residues" evidence="1">
    <location>
        <begin position="292"/>
        <end position="307"/>
    </location>
</feature>
<evidence type="ECO:0000313" key="3">
    <source>
        <dbReference type="Proteomes" id="UP000683925"/>
    </source>
</evidence>
<feature type="compositionally biased region" description="Basic and acidic residues" evidence="1">
    <location>
        <begin position="441"/>
        <end position="451"/>
    </location>
</feature>
<gene>
    <name evidence="2" type="ORF">POCTA_138.1.T0150273</name>
</gene>
<feature type="compositionally biased region" description="Polar residues" evidence="1">
    <location>
        <begin position="244"/>
        <end position="268"/>
    </location>
</feature>
<feature type="region of interest" description="Disordered" evidence="1">
    <location>
        <begin position="292"/>
        <end position="384"/>
    </location>
</feature>
<feature type="compositionally biased region" description="Basic and acidic residues" evidence="1">
    <location>
        <begin position="491"/>
        <end position="511"/>
    </location>
</feature>
<feature type="compositionally biased region" description="Basic and acidic residues" evidence="1">
    <location>
        <begin position="315"/>
        <end position="333"/>
    </location>
</feature>
<proteinExistence type="predicted"/>
<dbReference type="OMA" id="DINSLMP"/>
<sequence>MKSLNLQFGDNRQNQREDMFLANIVEKVQQGKIGLISFVDQAQFIDLMTQKHKKKAKVQPVFNKIFAAIQINLAKHQQSQQKIQEVSYEIKTISSTRQLGYRGSFNISNKSGALLLHKDSNLKEHQTNEFSDKEILDQQILDEATKTERSKRNLRLSQITSDKNEIKGVRTIQTSRDNTQDQFLKQDNLSTARNEKLNYNLLTQEQSDQSQSQIKMESQQSCLIPTEKLRYGLNTNFTSEISNGQVQNQSAKFNNQQESNQQQPLTSRKQSDVILKSIKGSYPQQAYLISQQESNSRKTLTPIQQTKLPPVLDTNQRHGEKNQQTKSVNKAEKQQNVIKNQKVTHRQQQSQQEFKSQKRIQHKPQQSLAEKQKPIIEQGKQQQQQYQLLTQETSFCGNINNSQRPTRRDLDERQQESPQFLKTDLIEDVVITNSPQQSQPKDTRQTTHFKQDTNGLNISEHSFQSKRHTIDQYDINSLMPPQSSRTLTSAQKDKTDQRNHDSNNSETDQKQHKNQLTVTFKRGSKRMKSHNVQGNENEYDQQEEEKKRRYSQERLFKSDNRFEKLEEDRYQYTINNLEQSGSSSDLNNYENENNNNQINIQVSRCDNREKIIEEESLDGSMRQHQAILFSTQDRMHLKIGDNSYHPQSSSRSVAKSITPNTPVGSVYTAQHSTNGTVQNTQVQRKRKQTNQHKRPQLSNEYSQTKISIQKQKSEDSYYEKEYTNESSQEPERSSRLKPKKLQQKLQPPSTQIQQQRRKSSAQVSPMDPRKVEQMEREKQKQLEYQRQIERMKLERELMEQYKIPEDMPLPQKKQIIESLIGELSHQHDQEIHYQVSLYNERQDQIQNIQRNYEEKIDFRYNIVNSCYYEMDYLCDHKLKLKQKDQEAQKIIHLKFQDQNYNNQPKLNQNGDKEEEEEGSPFKKQSKLVCNFDPVEIENQLKRRGEFMNETELLKFLKQFQSEFEKKVYQCNLDHPIQDNRQDDKQFTRGLIARNFRRKQTKNITSKIEFNNYQMDMNKIQYVKEKATKIQKLGLYLLMNS</sequence>
<feature type="compositionally biased region" description="Basic and acidic residues" evidence="1">
    <location>
        <begin position="711"/>
        <end position="734"/>
    </location>
</feature>
<feature type="compositionally biased region" description="Polar residues" evidence="1">
    <location>
        <begin position="431"/>
        <end position="440"/>
    </location>
</feature>
<feature type="region of interest" description="Disordered" evidence="1">
    <location>
        <begin position="639"/>
        <end position="783"/>
    </location>
</feature>
<reference evidence="2" key="1">
    <citation type="submission" date="2021-01" db="EMBL/GenBank/DDBJ databases">
        <authorList>
            <consortium name="Genoscope - CEA"/>
            <person name="William W."/>
        </authorList>
    </citation>
    <scope>NUCLEOTIDE SEQUENCE</scope>
</reference>
<feature type="compositionally biased region" description="Polar residues" evidence="1">
    <location>
        <begin position="644"/>
        <end position="682"/>
    </location>
</feature>
<dbReference type="EMBL" id="CAJJDP010000015">
    <property type="protein sequence ID" value="CAD8143910.1"/>
    <property type="molecule type" value="Genomic_DNA"/>
</dbReference>
<comment type="caution">
    <text evidence="2">The sequence shown here is derived from an EMBL/GenBank/DDBJ whole genome shotgun (WGS) entry which is preliminary data.</text>
</comment>
<feature type="compositionally biased region" description="Polar residues" evidence="1">
    <location>
        <begin position="479"/>
        <end position="490"/>
    </location>
</feature>
<accession>A0A8S1SV65</accession>
<feature type="compositionally biased region" description="Basic and acidic residues" evidence="1">
    <location>
        <begin position="406"/>
        <end position="415"/>
    </location>
</feature>
<organism evidence="2 3">
    <name type="scientific">Paramecium octaurelia</name>
    <dbReference type="NCBI Taxonomy" id="43137"/>
    <lineage>
        <taxon>Eukaryota</taxon>
        <taxon>Sar</taxon>
        <taxon>Alveolata</taxon>
        <taxon>Ciliophora</taxon>
        <taxon>Intramacronucleata</taxon>
        <taxon>Oligohymenophorea</taxon>
        <taxon>Peniculida</taxon>
        <taxon>Parameciidae</taxon>
        <taxon>Paramecium</taxon>
    </lineage>
</organism>
<feature type="compositionally biased region" description="Polar residues" evidence="1">
    <location>
        <begin position="900"/>
        <end position="909"/>
    </location>
</feature>
<name>A0A8S1SV65_PAROT</name>
<keyword evidence="3" id="KW-1185">Reference proteome</keyword>
<evidence type="ECO:0000256" key="1">
    <source>
        <dbReference type="SAM" id="MobiDB-lite"/>
    </source>
</evidence>
<feature type="compositionally biased region" description="Polar residues" evidence="1">
    <location>
        <begin position="696"/>
        <end position="710"/>
    </location>
</feature>
<feature type="compositionally biased region" description="Polar residues" evidence="1">
    <location>
        <begin position="452"/>
        <end position="462"/>
    </location>
</feature>